<evidence type="ECO:0000259" key="5">
    <source>
        <dbReference type="Pfam" id="PF00149"/>
    </source>
</evidence>
<dbReference type="InterPro" id="IPR029052">
    <property type="entry name" value="Metallo-depent_PP-like"/>
</dbReference>
<keyword evidence="3" id="KW-0408">Iron</keyword>
<keyword evidence="7" id="KW-1185">Reference proteome</keyword>
<proteinExistence type="inferred from homology"/>
<dbReference type="PANTHER" id="PTHR42988:SF2">
    <property type="entry name" value="CYCLIC NUCLEOTIDE PHOSPHODIESTERASE CBUA0032-RELATED"/>
    <property type="match status" value="1"/>
</dbReference>
<comment type="similarity">
    <text evidence="4">Belongs to the cyclic nucleotide phosphodiesterase class-III family.</text>
</comment>
<evidence type="ECO:0000256" key="4">
    <source>
        <dbReference type="ARBA" id="ARBA00025742"/>
    </source>
</evidence>
<sequence length="242" mass="26429">MTTRLFHVSDLHFGREDIAAVARFAEIVRDERPDAVICTGDLTMRARAHEFAAATDWLKTLGVPVTIEPGNHDLPYFNPIQRLLDPYKRYRRVAAAIERPMDLPDVVIVPLKTTARIQPRRLSWGRVSRSGLIRALALLAEKPAGAVALVTCHHPLVRTDFEGHGDTLGGAAALAVLAEAGADAVLSGHVHDAFDVAWEAKGRTVRLIGAGTLSRRTRTTPASFNELRVENGRLEVTVRAVG</sequence>
<evidence type="ECO:0000313" key="7">
    <source>
        <dbReference type="Proteomes" id="UP001169764"/>
    </source>
</evidence>
<dbReference type="SUPFAM" id="SSF56300">
    <property type="entry name" value="Metallo-dependent phosphatases"/>
    <property type="match status" value="1"/>
</dbReference>
<dbReference type="InterPro" id="IPR004843">
    <property type="entry name" value="Calcineurin-like_PHP"/>
</dbReference>
<keyword evidence="1" id="KW-0479">Metal-binding</keyword>
<dbReference type="Gene3D" id="3.60.21.10">
    <property type="match status" value="1"/>
</dbReference>
<evidence type="ECO:0000256" key="1">
    <source>
        <dbReference type="ARBA" id="ARBA00022723"/>
    </source>
</evidence>
<feature type="domain" description="Calcineurin-like phosphoesterase" evidence="5">
    <location>
        <begin position="4"/>
        <end position="192"/>
    </location>
</feature>
<dbReference type="Pfam" id="PF00149">
    <property type="entry name" value="Metallophos"/>
    <property type="match status" value="1"/>
</dbReference>
<protein>
    <submittedName>
        <fullName evidence="6">Metallophosphoesterase</fullName>
    </submittedName>
</protein>
<dbReference type="PANTHER" id="PTHR42988">
    <property type="entry name" value="PHOSPHOHYDROLASE"/>
    <property type="match status" value="1"/>
</dbReference>
<organism evidence="6 7">
    <name type="scientific">Sphingomonas natans</name>
    <dbReference type="NCBI Taxonomy" id="3063330"/>
    <lineage>
        <taxon>Bacteria</taxon>
        <taxon>Pseudomonadati</taxon>
        <taxon>Pseudomonadota</taxon>
        <taxon>Alphaproteobacteria</taxon>
        <taxon>Sphingomonadales</taxon>
        <taxon>Sphingomonadaceae</taxon>
        <taxon>Sphingomonas</taxon>
    </lineage>
</organism>
<dbReference type="Proteomes" id="UP001169764">
    <property type="component" value="Unassembled WGS sequence"/>
</dbReference>
<name>A0ABT8YFY0_9SPHN</name>
<dbReference type="EMBL" id="JAUOTP010000012">
    <property type="protein sequence ID" value="MDO6416759.1"/>
    <property type="molecule type" value="Genomic_DNA"/>
</dbReference>
<reference evidence="6" key="1">
    <citation type="submission" date="2023-07" db="EMBL/GenBank/DDBJ databases">
        <authorList>
            <person name="Kim M."/>
        </authorList>
    </citation>
    <scope>NUCLEOTIDE SEQUENCE</scope>
    <source>
        <strain evidence="6">BIUV-7</strain>
    </source>
</reference>
<dbReference type="InterPro" id="IPR050884">
    <property type="entry name" value="CNP_phosphodiesterase-III"/>
</dbReference>
<keyword evidence="2" id="KW-0378">Hydrolase</keyword>
<evidence type="ECO:0000256" key="3">
    <source>
        <dbReference type="ARBA" id="ARBA00023004"/>
    </source>
</evidence>
<evidence type="ECO:0000313" key="6">
    <source>
        <dbReference type="EMBL" id="MDO6416759.1"/>
    </source>
</evidence>
<accession>A0ABT8YFY0</accession>
<dbReference type="RefSeq" id="WP_303546577.1">
    <property type="nucleotide sequence ID" value="NZ_JAUOTP010000012.1"/>
</dbReference>
<gene>
    <name evidence="6" type="ORF">Q4F19_20410</name>
</gene>
<evidence type="ECO:0000256" key="2">
    <source>
        <dbReference type="ARBA" id="ARBA00022801"/>
    </source>
</evidence>
<comment type="caution">
    <text evidence="6">The sequence shown here is derived from an EMBL/GenBank/DDBJ whole genome shotgun (WGS) entry which is preliminary data.</text>
</comment>